<dbReference type="AlphaFoldDB" id="A0AAV0WC69"/>
<dbReference type="Proteomes" id="UP001160148">
    <property type="component" value="Unassembled WGS sequence"/>
</dbReference>
<accession>A0AAV0WC69</accession>
<protein>
    <submittedName>
        <fullName evidence="2">Uncharacterized protein</fullName>
    </submittedName>
</protein>
<feature type="compositionally biased region" description="Low complexity" evidence="1">
    <location>
        <begin position="46"/>
        <end position="62"/>
    </location>
</feature>
<evidence type="ECO:0000256" key="1">
    <source>
        <dbReference type="SAM" id="MobiDB-lite"/>
    </source>
</evidence>
<comment type="caution">
    <text evidence="2">The sequence shown here is derived from an EMBL/GenBank/DDBJ whole genome shotgun (WGS) entry which is preliminary data.</text>
</comment>
<gene>
    <name evidence="2" type="ORF">MEUPH1_LOCUS9585</name>
</gene>
<evidence type="ECO:0000313" key="3">
    <source>
        <dbReference type="Proteomes" id="UP001160148"/>
    </source>
</evidence>
<keyword evidence="3" id="KW-1185">Reference proteome</keyword>
<sequence length="99" mass="10578">MGDVHTTDSLGAEKSLSTAQLKSQPNNVYNNVHDILITSPKSPKSNHTISNNNSHLNNVLNTETNPETAKTNPIIFSEAIASNASSKLNSAIVFMAIMA</sequence>
<feature type="compositionally biased region" description="Polar residues" evidence="1">
    <location>
        <begin position="15"/>
        <end position="25"/>
    </location>
</feature>
<organism evidence="2 3">
    <name type="scientific">Macrosiphum euphorbiae</name>
    <name type="common">potato aphid</name>
    <dbReference type="NCBI Taxonomy" id="13131"/>
    <lineage>
        <taxon>Eukaryota</taxon>
        <taxon>Metazoa</taxon>
        <taxon>Ecdysozoa</taxon>
        <taxon>Arthropoda</taxon>
        <taxon>Hexapoda</taxon>
        <taxon>Insecta</taxon>
        <taxon>Pterygota</taxon>
        <taxon>Neoptera</taxon>
        <taxon>Paraneoptera</taxon>
        <taxon>Hemiptera</taxon>
        <taxon>Sternorrhyncha</taxon>
        <taxon>Aphidomorpha</taxon>
        <taxon>Aphidoidea</taxon>
        <taxon>Aphididae</taxon>
        <taxon>Macrosiphini</taxon>
        <taxon>Macrosiphum</taxon>
    </lineage>
</organism>
<dbReference type="EMBL" id="CARXXK010000002">
    <property type="protein sequence ID" value="CAI6353465.1"/>
    <property type="molecule type" value="Genomic_DNA"/>
</dbReference>
<evidence type="ECO:0000313" key="2">
    <source>
        <dbReference type="EMBL" id="CAI6353465.1"/>
    </source>
</evidence>
<feature type="region of interest" description="Disordered" evidence="1">
    <location>
        <begin position="1"/>
        <end position="25"/>
    </location>
</feature>
<proteinExistence type="predicted"/>
<reference evidence="2 3" key="1">
    <citation type="submission" date="2023-01" db="EMBL/GenBank/DDBJ databases">
        <authorList>
            <person name="Whitehead M."/>
        </authorList>
    </citation>
    <scope>NUCLEOTIDE SEQUENCE [LARGE SCALE GENOMIC DNA]</scope>
</reference>
<feature type="region of interest" description="Disordered" evidence="1">
    <location>
        <begin position="39"/>
        <end position="65"/>
    </location>
</feature>
<name>A0AAV0WC69_9HEMI</name>